<evidence type="ECO:0000313" key="2">
    <source>
        <dbReference type="Proteomes" id="UP000013180"/>
    </source>
</evidence>
<dbReference type="PATRIC" id="fig|999406.3.peg.3069"/>
<name>R0CR71_9FIRM</name>
<comment type="caution">
    <text evidence="1">The sequence shown here is derived from an EMBL/GenBank/DDBJ whole genome shotgun (WGS) entry which is preliminary data.</text>
</comment>
<sequence length="128" mass="15126">MTELTTSLVLQEQNFYDRTYKLSAEKIESFVDGLESLKQAIYKVLATEQYEYPIYSFKYGIAWKELIGEERPYVRAEMKRMIQEVLLLDDRILEVDGFDFEFKEDICRCTFNVSSIYGDVEIEKEVSV</sequence>
<dbReference type="SUPFAM" id="SSF160719">
    <property type="entry name" value="gpW/gp25-like"/>
    <property type="match status" value="1"/>
</dbReference>
<dbReference type="RefSeq" id="WP_002586934.1">
    <property type="nucleotide sequence ID" value="NZ_KB851038.1"/>
</dbReference>
<accession>R0CR71</accession>
<dbReference type="EMBL" id="AGYL01000023">
    <property type="protein sequence ID" value="ENZ63558.1"/>
    <property type="molecule type" value="Genomic_DNA"/>
</dbReference>
<keyword evidence="2" id="KW-1185">Reference proteome</keyword>
<organism evidence="1 2">
    <name type="scientific">[Clostridium] clostridioforme 90A6</name>
    <dbReference type="NCBI Taxonomy" id="999406"/>
    <lineage>
        <taxon>Bacteria</taxon>
        <taxon>Bacillati</taxon>
        <taxon>Bacillota</taxon>
        <taxon>Clostridia</taxon>
        <taxon>Lachnospirales</taxon>
        <taxon>Lachnospiraceae</taxon>
        <taxon>Enterocloster</taxon>
    </lineage>
</organism>
<dbReference type="Proteomes" id="UP000013180">
    <property type="component" value="Unassembled WGS sequence"/>
</dbReference>
<dbReference type="InterPro" id="IPR020288">
    <property type="entry name" value="Sheath_initiator"/>
</dbReference>
<protein>
    <recommendedName>
        <fullName evidence="3">Phage protein</fullName>
    </recommendedName>
</protein>
<reference evidence="1" key="1">
    <citation type="submission" date="2013-01" db="EMBL/GenBank/DDBJ databases">
        <title>The Genome Sequence of Clostridium clostridioforme 90A6.</title>
        <authorList>
            <consortium name="The Broad Institute Genome Sequencing Platform"/>
            <person name="Earl A."/>
            <person name="Ward D."/>
            <person name="Feldgarden M."/>
            <person name="Gevers D."/>
            <person name="Courvalin P."/>
            <person name="Lambert T."/>
            <person name="Walker B."/>
            <person name="Young S.K."/>
            <person name="Zeng Q."/>
            <person name="Gargeya S."/>
            <person name="Fitzgerald M."/>
            <person name="Haas B."/>
            <person name="Abouelleil A."/>
            <person name="Alvarado L."/>
            <person name="Arachchi H.M."/>
            <person name="Berlin A.M."/>
            <person name="Chapman S.B."/>
            <person name="Dewar J."/>
            <person name="Goldberg J."/>
            <person name="Griggs A."/>
            <person name="Gujja S."/>
            <person name="Hansen M."/>
            <person name="Howarth C."/>
            <person name="Imamovic A."/>
            <person name="Larimer J."/>
            <person name="McCowan C."/>
            <person name="Murphy C."/>
            <person name="Neiman D."/>
            <person name="Pearson M."/>
            <person name="Priest M."/>
            <person name="Roberts A."/>
            <person name="Saif S."/>
            <person name="Shea T."/>
            <person name="Sisk P."/>
            <person name="Sykes S."/>
            <person name="Wortman J."/>
            <person name="Nusbaum C."/>
            <person name="Birren B."/>
        </authorList>
    </citation>
    <scope>NUCLEOTIDE SEQUENCE [LARGE SCALE GENOMIC DNA]</scope>
    <source>
        <strain evidence="1">90A6</strain>
    </source>
</reference>
<dbReference type="HOGENOM" id="CLU_141574_0_0_9"/>
<gene>
    <name evidence="1" type="ORF">HMPREF1083_02861</name>
</gene>
<dbReference type="Pfam" id="PF10934">
    <property type="entry name" value="Sheath_initiator"/>
    <property type="match status" value="1"/>
</dbReference>
<dbReference type="Gene3D" id="3.10.450.40">
    <property type="match status" value="1"/>
</dbReference>
<evidence type="ECO:0008006" key="3">
    <source>
        <dbReference type="Google" id="ProtNLM"/>
    </source>
</evidence>
<proteinExistence type="predicted"/>
<dbReference type="AlphaFoldDB" id="R0CR71"/>
<evidence type="ECO:0000313" key="1">
    <source>
        <dbReference type="EMBL" id="ENZ63558.1"/>
    </source>
</evidence>